<gene>
    <name evidence="1" type="ORF">J0X19_24330</name>
</gene>
<organism evidence="1 2">
    <name type="scientific">Hymenobacter telluris</name>
    <dbReference type="NCBI Taxonomy" id="2816474"/>
    <lineage>
        <taxon>Bacteria</taxon>
        <taxon>Pseudomonadati</taxon>
        <taxon>Bacteroidota</taxon>
        <taxon>Cytophagia</taxon>
        <taxon>Cytophagales</taxon>
        <taxon>Hymenobacteraceae</taxon>
        <taxon>Hymenobacter</taxon>
    </lineage>
</organism>
<comment type="caution">
    <text evidence="1">The sequence shown here is derived from an EMBL/GenBank/DDBJ whole genome shotgun (WGS) entry which is preliminary data.</text>
</comment>
<dbReference type="InterPro" id="IPR008775">
    <property type="entry name" value="Phytyl_CoA_dOase-like"/>
</dbReference>
<protein>
    <submittedName>
        <fullName evidence="1">Phytanoyl-CoA dioxygenase family protein</fullName>
    </submittedName>
</protein>
<sequence>MDVYRAAFNSCNPIEIAQALTTGDGYYLFEDIIAEDALAEILSCIELKEYLVNNNNVGVVRASSMNFHSHTLAVSKCCYDLVTHEKVRAICSSFFAGPHKISNQRIFETHTKAHMPWHTDNNLQDGNTFKGKHELPGILFLFYLSDVSEINPFQLIPGSHKWSAQHNQRFFADKYIDQTHSADIVSVQAPKGSLILCNTHLIHRAKPFDVPGFKRKTFLFQIDALFENHLGHGEQLLINPSFVDNTDPAILSYLGFGLKASYPTFPQTSVATMSLQDLWLLQKNILPKTIRGLALSVLKKALPSTALIRLKNLTAPKP</sequence>
<evidence type="ECO:0000313" key="1">
    <source>
        <dbReference type="EMBL" id="MBO0361109.1"/>
    </source>
</evidence>
<dbReference type="GO" id="GO:0016706">
    <property type="term" value="F:2-oxoglutarate-dependent dioxygenase activity"/>
    <property type="evidence" value="ECO:0007669"/>
    <property type="project" value="UniProtKB-ARBA"/>
</dbReference>
<proteinExistence type="predicted"/>
<dbReference type="Proteomes" id="UP000664144">
    <property type="component" value="Unassembled WGS sequence"/>
</dbReference>
<accession>A0A939F076</accession>
<dbReference type="Gene3D" id="2.60.120.620">
    <property type="entry name" value="q2cbj1_9rhob like domain"/>
    <property type="match status" value="1"/>
</dbReference>
<dbReference type="Pfam" id="PF05721">
    <property type="entry name" value="PhyH"/>
    <property type="match status" value="1"/>
</dbReference>
<reference evidence="1" key="1">
    <citation type="submission" date="2021-03" db="EMBL/GenBank/DDBJ databases">
        <authorList>
            <person name="Kim M.K."/>
        </authorList>
    </citation>
    <scope>NUCLEOTIDE SEQUENCE</scope>
    <source>
        <strain evidence="1">BT186</strain>
    </source>
</reference>
<dbReference type="RefSeq" id="WP_206987009.1">
    <property type="nucleotide sequence ID" value="NZ_JAFLQZ010000032.1"/>
</dbReference>
<dbReference type="SUPFAM" id="SSF51197">
    <property type="entry name" value="Clavaminate synthase-like"/>
    <property type="match status" value="1"/>
</dbReference>
<keyword evidence="1" id="KW-0223">Dioxygenase</keyword>
<evidence type="ECO:0000313" key="2">
    <source>
        <dbReference type="Proteomes" id="UP000664144"/>
    </source>
</evidence>
<keyword evidence="2" id="KW-1185">Reference proteome</keyword>
<keyword evidence="1" id="KW-0560">Oxidoreductase</keyword>
<dbReference type="EMBL" id="JAFLQZ010000032">
    <property type="protein sequence ID" value="MBO0361109.1"/>
    <property type="molecule type" value="Genomic_DNA"/>
</dbReference>
<dbReference type="AlphaFoldDB" id="A0A939F076"/>
<name>A0A939F076_9BACT</name>